<keyword evidence="7" id="KW-1185">Reference proteome</keyword>
<dbReference type="GO" id="GO:0005524">
    <property type="term" value="F:ATP binding"/>
    <property type="evidence" value="ECO:0007669"/>
    <property type="project" value="UniProtKB-KW"/>
</dbReference>
<dbReference type="SMART" id="SM00382">
    <property type="entry name" value="AAA"/>
    <property type="match status" value="1"/>
</dbReference>
<evidence type="ECO:0000313" key="6">
    <source>
        <dbReference type="EMBL" id="RLJ69856.1"/>
    </source>
</evidence>
<keyword evidence="2" id="KW-0547">Nucleotide-binding</keyword>
<dbReference type="GO" id="GO:0016887">
    <property type="term" value="F:ATP hydrolysis activity"/>
    <property type="evidence" value="ECO:0007669"/>
    <property type="project" value="InterPro"/>
</dbReference>
<dbReference type="Gene3D" id="3.40.50.300">
    <property type="entry name" value="P-loop containing nucleotide triphosphate hydrolases"/>
    <property type="match status" value="1"/>
</dbReference>
<dbReference type="GO" id="GO:0022857">
    <property type="term" value="F:transmembrane transporter activity"/>
    <property type="evidence" value="ECO:0007669"/>
    <property type="project" value="TreeGrafter"/>
</dbReference>
<dbReference type="PANTHER" id="PTHR24220:SF86">
    <property type="entry name" value="ABC TRANSPORTER ABCH.1"/>
    <property type="match status" value="1"/>
</dbReference>
<name>A0A497XLV2_9AQUI</name>
<feature type="domain" description="ABC transporter" evidence="5">
    <location>
        <begin position="6"/>
        <end position="220"/>
    </location>
</feature>
<accession>A0A497XLV2</accession>
<dbReference type="PROSITE" id="PS50893">
    <property type="entry name" value="ABC_TRANSPORTER_2"/>
    <property type="match status" value="1"/>
</dbReference>
<dbReference type="Proteomes" id="UP000267841">
    <property type="component" value="Unassembled WGS sequence"/>
</dbReference>
<dbReference type="InterPro" id="IPR003439">
    <property type="entry name" value="ABC_transporter-like_ATP-bd"/>
</dbReference>
<dbReference type="GO" id="GO:0005886">
    <property type="term" value="C:plasma membrane"/>
    <property type="evidence" value="ECO:0007669"/>
    <property type="project" value="TreeGrafter"/>
</dbReference>
<evidence type="ECO:0000256" key="3">
    <source>
        <dbReference type="ARBA" id="ARBA00022840"/>
    </source>
</evidence>
<dbReference type="InterPro" id="IPR015854">
    <property type="entry name" value="ABC_transpr_LolD-like"/>
</dbReference>
<gene>
    <name evidence="6" type="ORF">BCF55_0113</name>
</gene>
<keyword evidence="1" id="KW-0813">Transport</keyword>
<evidence type="ECO:0000256" key="4">
    <source>
        <dbReference type="ARBA" id="ARBA00038388"/>
    </source>
</evidence>
<dbReference type="InterPro" id="IPR003593">
    <property type="entry name" value="AAA+_ATPase"/>
</dbReference>
<dbReference type="PANTHER" id="PTHR24220">
    <property type="entry name" value="IMPORT ATP-BINDING PROTEIN"/>
    <property type="match status" value="1"/>
</dbReference>
<dbReference type="InterPro" id="IPR017911">
    <property type="entry name" value="MacB-like_ATP-bd"/>
</dbReference>
<dbReference type="EMBL" id="RCCJ01000001">
    <property type="protein sequence ID" value="RLJ69856.1"/>
    <property type="molecule type" value="Genomic_DNA"/>
</dbReference>
<comment type="similarity">
    <text evidence="4">Belongs to the ABC transporter superfamily. Macrolide exporter (TC 3.A.1.122) family.</text>
</comment>
<proteinExistence type="inferred from homology"/>
<dbReference type="AlphaFoldDB" id="A0A497XLV2"/>
<dbReference type="SUPFAM" id="SSF52540">
    <property type="entry name" value="P-loop containing nucleoside triphosphate hydrolases"/>
    <property type="match status" value="1"/>
</dbReference>
<dbReference type="InterPro" id="IPR027417">
    <property type="entry name" value="P-loop_NTPase"/>
</dbReference>
<evidence type="ECO:0000256" key="2">
    <source>
        <dbReference type="ARBA" id="ARBA00022741"/>
    </source>
</evidence>
<dbReference type="FunFam" id="3.40.50.300:FF:000032">
    <property type="entry name" value="Export ABC transporter ATP-binding protein"/>
    <property type="match status" value="1"/>
</dbReference>
<reference evidence="6 7" key="1">
    <citation type="submission" date="2018-10" db="EMBL/GenBank/DDBJ databases">
        <title>Genomic Encyclopedia of Archaeal and Bacterial Type Strains, Phase II (KMG-II): from individual species to whole genera.</title>
        <authorList>
            <person name="Goeker M."/>
        </authorList>
    </citation>
    <scope>NUCLEOTIDE SEQUENCE [LARGE SCALE GENOMIC DNA]</scope>
    <source>
        <strain evidence="6 7">DSM 16510</strain>
    </source>
</reference>
<evidence type="ECO:0000313" key="7">
    <source>
        <dbReference type="Proteomes" id="UP000267841"/>
    </source>
</evidence>
<evidence type="ECO:0000259" key="5">
    <source>
        <dbReference type="PROSITE" id="PS50893"/>
    </source>
</evidence>
<organism evidence="6 7">
    <name type="scientific">Hydrogenivirga caldilitoris</name>
    <dbReference type="NCBI Taxonomy" id="246264"/>
    <lineage>
        <taxon>Bacteria</taxon>
        <taxon>Pseudomonadati</taxon>
        <taxon>Aquificota</taxon>
        <taxon>Aquificia</taxon>
        <taxon>Aquificales</taxon>
        <taxon>Aquificaceae</taxon>
        <taxon>Hydrogenivirga</taxon>
    </lineage>
</organism>
<comment type="caution">
    <text evidence="6">The sequence shown here is derived from an EMBL/GenBank/DDBJ whole genome shotgun (WGS) entry which is preliminary data.</text>
</comment>
<dbReference type="InterPro" id="IPR017871">
    <property type="entry name" value="ABC_transporter-like_CS"/>
</dbReference>
<sequence>METPLVSLKGVYKSIDGEEILKDISLDVFKGEFLSVMGASGSGKSSLLYILGLIDKPTKGEVMFEGKRIDFSDDKKLSALRNRKLGFVFQFHYLLPEFTALENIMVPMLKAGVGKSEAKERAYRLLEVVGLSGKEERKPYQLSGGEQQRVAIGRALANEPTLILADEPTGNLDSKNTEAVMDIFLELNRDGKTIVMVTHEEYLAKRAQRGLIMKDGSIVV</sequence>
<dbReference type="RefSeq" id="WP_121008757.1">
    <property type="nucleotide sequence ID" value="NZ_RCCJ01000001.1"/>
</dbReference>
<protein>
    <submittedName>
        <fullName evidence="6">Lipoprotein-releasing system ATP-binding protein</fullName>
    </submittedName>
</protein>
<dbReference type="GO" id="GO:0098796">
    <property type="term" value="C:membrane protein complex"/>
    <property type="evidence" value="ECO:0007669"/>
    <property type="project" value="UniProtKB-ARBA"/>
</dbReference>
<evidence type="ECO:0000256" key="1">
    <source>
        <dbReference type="ARBA" id="ARBA00022448"/>
    </source>
</evidence>
<keyword evidence="3 6" id="KW-0067">ATP-binding</keyword>
<dbReference type="PROSITE" id="PS00211">
    <property type="entry name" value="ABC_TRANSPORTER_1"/>
    <property type="match status" value="1"/>
</dbReference>
<dbReference type="Pfam" id="PF00005">
    <property type="entry name" value="ABC_tran"/>
    <property type="match status" value="1"/>
</dbReference>
<dbReference type="OrthoDB" id="9802264at2"/>
<keyword evidence="6" id="KW-0449">Lipoprotein</keyword>
<dbReference type="CDD" id="cd03255">
    <property type="entry name" value="ABC_MJ0796_LolCDE_FtsE"/>
    <property type="match status" value="1"/>
</dbReference>